<evidence type="ECO:0000256" key="16">
    <source>
        <dbReference type="SAM" id="Phobius"/>
    </source>
</evidence>
<dbReference type="GO" id="GO:0071555">
    <property type="term" value="P:cell wall organization"/>
    <property type="evidence" value="ECO:0007669"/>
    <property type="project" value="UniProtKB-KW"/>
</dbReference>
<keyword evidence="9" id="KW-0133">Cell shape</keyword>
<evidence type="ECO:0000313" key="20">
    <source>
        <dbReference type="Proteomes" id="UP000474957"/>
    </source>
</evidence>
<proteinExistence type="inferred from homology"/>
<gene>
    <name evidence="19" type="ORF">GE300_12840</name>
</gene>
<accession>A0A6L5Z344</accession>
<dbReference type="InterPro" id="IPR036950">
    <property type="entry name" value="PBP_transglycosylase"/>
</dbReference>
<evidence type="ECO:0000256" key="13">
    <source>
        <dbReference type="ARBA" id="ARBA00034000"/>
    </source>
</evidence>
<keyword evidence="4" id="KW-0121">Carboxypeptidase</keyword>
<comment type="caution">
    <text evidence="19">The sequence shown here is derived from an EMBL/GenBank/DDBJ whole genome shotgun (WGS) entry which is preliminary data.</text>
</comment>
<dbReference type="SUPFAM" id="SSF53955">
    <property type="entry name" value="Lysozyme-like"/>
    <property type="match status" value="1"/>
</dbReference>
<dbReference type="PANTHER" id="PTHR32282:SF33">
    <property type="entry name" value="PEPTIDOGLYCAN GLYCOSYLTRANSFERASE"/>
    <property type="match status" value="1"/>
</dbReference>
<keyword evidence="6" id="KW-0328">Glycosyltransferase</keyword>
<evidence type="ECO:0000259" key="18">
    <source>
        <dbReference type="Pfam" id="PF00912"/>
    </source>
</evidence>
<comment type="catalytic activity">
    <reaction evidence="13">
        <text>Preferential cleavage: (Ac)2-L-Lys-D-Ala-|-D-Ala. Also transpeptidation of peptidyl-alanyl moieties that are N-acyl substituents of D-alanine.</text>
        <dbReference type="EC" id="3.4.16.4"/>
    </reaction>
</comment>
<evidence type="ECO:0000256" key="4">
    <source>
        <dbReference type="ARBA" id="ARBA00022645"/>
    </source>
</evidence>
<keyword evidence="12" id="KW-0961">Cell wall biogenesis/degradation</keyword>
<evidence type="ECO:0000256" key="2">
    <source>
        <dbReference type="ARBA" id="ARBA00007090"/>
    </source>
</evidence>
<dbReference type="UniPathway" id="UPA00219"/>
<dbReference type="GO" id="GO:0008360">
    <property type="term" value="P:regulation of cell shape"/>
    <property type="evidence" value="ECO:0007669"/>
    <property type="project" value="UniProtKB-KW"/>
</dbReference>
<dbReference type="GO" id="GO:0006508">
    <property type="term" value="P:proteolysis"/>
    <property type="evidence" value="ECO:0007669"/>
    <property type="project" value="UniProtKB-KW"/>
</dbReference>
<dbReference type="AlphaFoldDB" id="A0A6L5Z344"/>
<evidence type="ECO:0000256" key="10">
    <source>
        <dbReference type="ARBA" id="ARBA00022984"/>
    </source>
</evidence>
<dbReference type="FunFam" id="1.10.3810.10:FF:000001">
    <property type="entry name" value="Penicillin-binding protein 1A"/>
    <property type="match status" value="1"/>
</dbReference>
<keyword evidence="10" id="KW-0573">Peptidoglycan synthesis</keyword>
<dbReference type="EMBL" id="WIND01000009">
    <property type="protein sequence ID" value="MSU90495.1"/>
    <property type="molecule type" value="Genomic_DNA"/>
</dbReference>
<comment type="pathway">
    <text evidence="1">Cell wall biogenesis; peptidoglycan biosynthesis.</text>
</comment>
<evidence type="ECO:0000313" key="19">
    <source>
        <dbReference type="EMBL" id="MSU90495.1"/>
    </source>
</evidence>
<protein>
    <submittedName>
        <fullName evidence="19">PBP1A family penicillin-binding protein</fullName>
    </submittedName>
</protein>
<dbReference type="GO" id="GO:0008955">
    <property type="term" value="F:peptidoglycan glycosyltransferase activity"/>
    <property type="evidence" value="ECO:0007669"/>
    <property type="project" value="UniProtKB-EC"/>
</dbReference>
<dbReference type="GO" id="GO:0009252">
    <property type="term" value="P:peptidoglycan biosynthetic process"/>
    <property type="evidence" value="ECO:0007669"/>
    <property type="project" value="UniProtKB-UniPathway"/>
</dbReference>
<feature type="domain" description="Glycosyl transferase family 51" evidence="18">
    <location>
        <begin position="106"/>
        <end position="272"/>
    </location>
</feature>
<evidence type="ECO:0000256" key="11">
    <source>
        <dbReference type="ARBA" id="ARBA00023268"/>
    </source>
</evidence>
<dbReference type="InterPro" id="IPR050396">
    <property type="entry name" value="Glycosyltr_51/Transpeptidase"/>
</dbReference>
<dbReference type="PANTHER" id="PTHR32282">
    <property type="entry name" value="BINDING PROTEIN TRANSPEPTIDASE, PUTATIVE-RELATED"/>
    <property type="match status" value="1"/>
</dbReference>
<evidence type="ECO:0000256" key="12">
    <source>
        <dbReference type="ARBA" id="ARBA00023316"/>
    </source>
</evidence>
<feature type="transmembrane region" description="Helical" evidence="16">
    <location>
        <begin position="41"/>
        <end position="74"/>
    </location>
</feature>
<dbReference type="SUPFAM" id="SSF56601">
    <property type="entry name" value="beta-lactamase/transpeptidase-like"/>
    <property type="match status" value="1"/>
</dbReference>
<keyword evidence="5" id="KW-0645">Protease</keyword>
<evidence type="ECO:0000256" key="14">
    <source>
        <dbReference type="ARBA" id="ARBA00049902"/>
    </source>
</evidence>
<keyword evidence="16" id="KW-1133">Transmembrane helix</keyword>
<dbReference type="RefSeq" id="WP_154446981.1">
    <property type="nucleotide sequence ID" value="NZ_WIND01000009.1"/>
</dbReference>
<keyword evidence="16" id="KW-0812">Transmembrane</keyword>
<evidence type="ECO:0000256" key="6">
    <source>
        <dbReference type="ARBA" id="ARBA00022676"/>
    </source>
</evidence>
<keyword evidence="16" id="KW-0472">Membrane</keyword>
<evidence type="ECO:0000256" key="3">
    <source>
        <dbReference type="ARBA" id="ARBA00007739"/>
    </source>
</evidence>
<comment type="similarity">
    <text evidence="3">In the N-terminal section; belongs to the glycosyltransferase 51 family.</text>
</comment>
<feature type="compositionally biased region" description="Basic residues" evidence="15">
    <location>
        <begin position="1"/>
        <end position="26"/>
    </location>
</feature>
<dbReference type="InterPro" id="IPR001460">
    <property type="entry name" value="PCN-bd_Tpept"/>
</dbReference>
<dbReference type="Gene3D" id="1.10.3810.10">
    <property type="entry name" value="Biosynthetic peptidoglycan transglycosylase-like"/>
    <property type="match status" value="1"/>
</dbReference>
<evidence type="ECO:0000259" key="17">
    <source>
        <dbReference type="Pfam" id="PF00905"/>
    </source>
</evidence>
<organism evidence="19 20">
    <name type="scientific">Halovulum marinum</name>
    <dbReference type="NCBI Taxonomy" id="2662447"/>
    <lineage>
        <taxon>Bacteria</taxon>
        <taxon>Pseudomonadati</taxon>
        <taxon>Pseudomonadota</taxon>
        <taxon>Alphaproteobacteria</taxon>
        <taxon>Rhodobacterales</taxon>
        <taxon>Paracoccaceae</taxon>
        <taxon>Halovulum</taxon>
    </lineage>
</organism>
<feature type="domain" description="Penicillin-binding protein transpeptidase" evidence="17">
    <location>
        <begin position="360"/>
        <end position="597"/>
    </location>
</feature>
<feature type="region of interest" description="Disordered" evidence="15">
    <location>
        <begin position="1"/>
        <end position="28"/>
    </location>
</feature>
<dbReference type="InterPro" id="IPR001264">
    <property type="entry name" value="Glyco_trans_51"/>
</dbReference>
<keyword evidence="8" id="KW-0378">Hydrolase</keyword>
<dbReference type="NCBIfam" id="TIGR02074">
    <property type="entry name" value="PBP_1a_fam"/>
    <property type="match status" value="1"/>
</dbReference>
<evidence type="ECO:0000256" key="9">
    <source>
        <dbReference type="ARBA" id="ARBA00022960"/>
    </source>
</evidence>
<name>A0A6L5Z344_9RHOB</name>
<evidence type="ECO:0000256" key="7">
    <source>
        <dbReference type="ARBA" id="ARBA00022679"/>
    </source>
</evidence>
<evidence type="ECO:0000256" key="5">
    <source>
        <dbReference type="ARBA" id="ARBA00022670"/>
    </source>
</evidence>
<evidence type="ECO:0000256" key="1">
    <source>
        <dbReference type="ARBA" id="ARBA00004752"/>
    </source>
</evidence>
<dbReference type="Gene3D" id="3.40.710.10">
    <property type="entry name" value="DD-peptidase/beta-lactamase superfamily"/>
    <property type="match status" value="1"/>
</dbReference>
<dbReference type="Proteomes" id="UP000474957">
    <property type="component" value="Unassembled WGS sequence"/>
</dbReference>
<dbReference type="Pfam" id="PF00912">
    <property type="entry name" value="Transgly"/>
    <property type="match status" value="1"/>
</dbReference>
<dbReference type="GO" id="GO:0008658">
    <property type="term" value="F:penicillin binding"/>
    <property type="evidence" value="ECO:0007669"/>
    <property type="project" value="InterPro"/>
</dbReference>
<evidence type="ECO:0000256" key="15">
    <source>
        <dbReference type="SAM" id="MobiDB-lite"/>
    </source>
</evidence>
<dbReference type="InterPro" id="IPR012338">
    <property type="entry name" value="Beta-lactam/transpept-like"/>
</dbReference>
<evidence type="ECO:0000256" key="8">
    <source>
        <dbReference type="ARBA" id="ARBA00022801"/>
    </source>
</evidence>
<keyword evidence="7" id="KW-0808">Transferase</keyword>
<dbReference type="Pfam" id="PF00905">
    <property type="entry name" value="Transpeptidase"/>
    <property type="match status" value="1"/>
</dbReference>
<keyword evidence="20" id="KW-1185">Reference proteome</keyword>
<keyword evidence="11" id="KW-0511">Multifunctional enzyme</keyword>
<dbReference type="InterPro" id="IPR023346">
    <property type="entry name" value="Lysozyme-like_dom_sf"/>
</dbReference>
<sequence>MARPGKKTPPRGKARRKTTGTRRTRRRSAERPALFERVLRWLLFGVVLRTAWWIGLRAGVVVAVILGGTTWYYYETLPPMEQLLDGRDRGSVTLLDRNGRTFAWRGEQYQTLRAADASPHLVNAVLATEDRRFYDHFGLDPRGIVRALVSNARAGRVVQGGSTITQQVAKLLFFENTRSLERHIKQIPVVLAMELRYSKDDILSIYLNRAYLGAGAQGFEAAARRYFNKSARSVTPAEAAMLAGLLKAPSRYAPTSDIEAAQGRADVILGLMEEQGRLSRVEADLARALPAELSAAAAARAGSHFADWVMGSGPDFLTGATTEDVVMATTFDPRIQRAAVQALDEVFETRVKPGSKAQAAIVVLSPDGAVRAMVGGRNIGRAGQFNRAAQALRQPGSAFKPMVYAAGLEAGLDPNSLVSDSPLTIDVPGSGPWSPKNYTRDYRGDITLTEAFRDSVNTVAVRVSEYAGRGKVRQIARDLGIGQDLAQGPALALGVSEITLLELTGAYAAILNGGRRSEPYGLLDLRLKQDNQLLMGTDRVPPVPVLSETTAGQLVYMMSEVVANGTGRRAQLPDRPAAGKTGTTQAARDAWFVGFTGDYVTGVWMGNDDNTPLRGVTGGGLPAAIWREAMLRIHEGLPPSPLPMLVPPPPRGLAVAASDVRRADPVAENILNSVLNSIFGLSN</sequence>
<comment type="catalytic activity">
    <reaction evidence="14">
        <text>[GlcNAc-(1-&gt;4)-Mur2Ac(oyl-L-Ala-gamma-D-Glu-L-Lys-D-Ala-D-Ala)](n)-di-trans,octa-cis-undecaprenyl diphosphate + beta-D-GlcNAc-(1-&gt;4)-Mur2Ac(oyl-L-Ala-gamma-D-Glu-L-Lys-D-Ala-D-Ala)-di-trans,octa-cis-undecaprenyl diphosphate = [GlcNAc-(1-&gt;4)-Mur2Ac(oyl-L-Ala-gamma-D-Glu-L-Lys-D-Ala-D-Ala)](n+1)-di-trans,octa-cis-undecaprenyl diphosphate + di-trans,octa-cis-undecaprenyl diphosphate + H(+)</text>
        <dbReference type="Rhea" id="RHEA:23708"/>
        <dbReference type="Rhea" id="RHEA-COMP:9602"/>
        <dbReference type="Rhea" id="RHEA-COMP:9603"/>
        <dbReference type="ChEBI" id="CHEBI:15378"/>
        <dbReference type="ChEBI" id="CHEBI:58405"/>
        <dbReference type="ChEBI" id="CHEBI:60033"/>
        <dbReference type="ChEBI" id="CHEBI:78435"/>
        <dbReference type="EC" id="2.4.99.28"/>
    </reaction>
</comment>
<reference evidence="19 20" key="1">
    <citation type="submission" date="2019-10" db="EMBL/GenBank/DDBJ databases">
        <title>Cognatihalovulum marinum gen. nov. sp. nov., a new member of the family Rhodobacteraceae isolated from deep seawater of the Northwest Indian Ocean.</title>
        <authorList>
            <person name="Ruan C."/>
            <person name="Wang J."/>
            <person name="Zheng X."/>
            <person name="Song L."/>
            <person name="Zhu Y."/>
            <person name="Huang Y."/>
            <person name="Lu Z."/>
            <person name="Du W."/>
            <person name="Huang L."/>
            <person name="Dai X."/>
        </authorList>
    </citation>
    <scope>NUCLEOTIDE SEQUENCE [LARGE SCALE GENOMIC DNA]</scope>
    <source>
        <strain evidence="19 20">2CG4</strain>
    </source>
</reference>
<comment type="similarity">
    <text evidence="2">In the C-terminal section; belongs to the transpeptidase family.</text>
</comment>
<dbReference type="GO" id="GO:0009002">
    <property type="term" value="F:serine-type D-Ala-D-Ala carboxypeptidase activity"/>
    <property type="evidence" value="ECO:0007669"/>
    <property type="project" value="UniProtKB-EC"/>
</dbReference>
<dbReference type="GO" id="GO:0030288">
    <property type="term" value="C:outer membrane-bounded periplasmic space"/>
    <property type="evidence" value="ECO:0007669"/>
    <property type="project" value="TreeGrafter"/>
</dbReference>